<accession>A0A1D2MBS2</accession>
<comment type="caution">
    <text evidence="2">The sequence shown here is derived from an EMBL/GenBank/DDBJ whole genome shotgun (WGS) entry which is preliminary data.</text>
</comment>
<dbReference type="InterPro" id="IPR036047">
    <property type="entry name" value="F-box-like_dom_sf"/>
</dbReference>
<dbReference type="OrthoDB" id="5279008at2759"/>
<organism evidence="2 3">
    <name type="scientific">Orchesella cincta</name>
    <name type="common">Springtail</name>
    <name type="synonym">Podura cincta</name>
    <dbReference type="NCBI Taxonomy" id="48709"/>
    <lineage>
        <taxon>Eukaryota</taxon>
        <taxon>Metazoa</taxon>
        <taxon>Ecdysozoa</taxon>
        <taxon>Arthropoda</taxon>
        <taxon>Hexapoda</taxon>
        <taxon>Collembola</taxon>
        <taxon>Entomobryomorpha</taxon>
        <taxon>Entomobryoidea</taxon>
        <taxon>Orchesellidae</taxon>
        <taxon>Orchesellinae</taxon>
        <taxon>Orchesella</taxon>
    </lineage>
</organism>
<feature type="domain" description="F-box" evidence="1">
    <location>
        <begin position="2"/>
        <end position="37"/>
    </location>
</feature>
<dbReference type="Pfam" id="PF00646">
    <property type="entry name" value="F-box"/>
    <property type="match status" value="1"/>
</dbReference>
<dbReference type="InterPro" id="IPR001810">
    <property type="entry name" value="F-box_dom"/>
</dbReference>
<reference evidence="2 3" key="1">
    <citation type="journal article" date="2016" name="Genome Biol. Evol.">
        <title>Gene Family Evolution Reflects Adaptation to Soil Environmental Stressors in the Genome of the Collembolan Orchesella cincta.</title>
        <authorList>
            <person name="Faddeeva-Vakhrusheva A."/>
            <person name="Derks M.F."/>
            <person name="Anvar S.Y."/>
            <person name="Agamennone V."/>
            <person name="Suring W."/>
            <person name="Smit S."/>
            <person name="van Straalen N.M."/>
            <person name="Roelofs D."/>
        </authorList>
    </citation>
    <scope>NUCLEOTIDE SEQUENCE [LARGE SCALE GENOMIC DNA]</scope>
    <source>
        <tissue evidence="2">Mixed pool</tissue>
    </source>
</reference>
<dbReference type="PROSITE" id="PS50181">
    <property type="entry name" value="FBOX"/>
    <property type="match status" value="1"/>
</dbReference>
<protein>
    <recommendedName>
        <fullName evidence="1">F-box domain-containing protein</fullName>
    </recommendedName>
</protein>
<name>A0A1D2MBS2_ORCCI</name>
<evidence type="ECO:0000313" key="3">
    <source>
        <dbReference type="Proteomes" id="UP000094527"/>
    </source>
</evidence>
<dbReference type="SUPFAM" id="SSF81383">
    <property type="entry name" value="F-box domain"/>
    <property type="match status" value="1"/>
</dbReference>
<dbReference type="AlphaFoldDB" id="A0A1D2MBS2"/>
<evidence type="ECO:0000259" key="1">
    <source>
        <dbReference type="PROSITE" id="PS50181"/>
    </source>
</evidence>
<keyword evidence="3" id="KW-1185">Reference proteome</keyword>
<evidence type="ECO:0000313" key="2">
    <source>
        <dbReference type="EMBL" id="ODM90361.1"/>
    </source>
</evidence>
<sequence length="117" mass="13673">MALEILDLPIELRLKIWRYISNSDVLRLRFTCKQINTEITQLFGISSKVTLRDDVNLAELSEFFSKTVYRCARIPKKCVFGDSIQLHDIFQRPEMLQTLEILGRASSYSSSRIIREM</sequence>
<gene>
    <name evidence="2" type="ORF">Ocin01_16321</name>
</gene>
<dbReference type="Proteomes" id="UP000094527">
    <property type="component" value="Unassembled WGS sequence"/>
</dbReference>
<proteinExistence type="predicted"/>
<dbReference type="EMBL" id="LJIJ01002011">
    <property type="protein sequence ID" value="ODM90361.1"/>
    <property type="molecule type" value="Genomic_DNA"/>
</dbReference>